<evidence type="ECO:0000256" key="5">
    <source>
        <dbReference type="ARBA" id="ARBA00023054"/>
    </source>
</evidence>
<dbReference type="InterPro" id="IPR047057">
    <property type="entry name" value="MerR_fam"/>
</dbReference>
<organism evidence="10 11">
    <name type="scientific">Bacillus taeanensis</name>
    <dbReference type="NCBI Taxonomy" id="273032"/>
    <lineage>
        <taxon>Bacteria</taxon>
        <taxon>Bacillati</taxon>
        <taxon>Bacillota</taxon>
        <taxon>Bacilli</taxon>
        <taxon>Bacillales</taxon>
        <taxon>Bacillaceae</taxon>
        <taxon>Bacillus</taxon>
    </lineage>
</organism>
<dbReference type="GO" id="GO:0008356">
    <property type="term" value="P:asymmetric cell division"/>
    <property type="evidence" value="ECO:0007669"/>
    <property type="project" value="UniProtKB-UniRule"/>
</dbReference>
<dbReference type="GO" id="GO:0003700">
    <property type="term" value="F:DNA-binding transcription factor activity"/>
    <property type="evidence" value="ECO:0007669"/>
    <property type="project" value="InterPro"/>
</dbReference>
<keyword evidence="7 8" id="KW-0131">Cell cycle</keyword>
<dbReference type="GO" id="GO:0007059">
    <property type="term" value="P:chromosome segregation"/>
    <property type="evidence" value="ECO:0007669"/>
    <property type="project" value="UniProtKB-UniRule"/>
</dbReference>
<dbReference type="PANTHER" id="PTHR30204:SF96">
    <property type="entry name" value="CHROMOSOME-ANCHORING PROTEIN RACA"/>
    <property type="match status" value="1"/>
</dbReference>
<dbReference type="InterPro" id="IPR000551">
    <property type="entry name" value="MerR-type_HTH_dom"/>
</dbReference>
<comment type="subcellular location">
    <subcellularLocation>
        <location evidence="8">Cytoplasm</location>
    </subcellularLocation>
    <text evidence="8">Localizes to cell poles and nucleoid.</text>
</comment>
<keyword evidence="6 8" id="KW-0238">DNA-binding</keyword>
<sequence length="182" mass="21693">MMEMILKTKQVSEELGVNPSTIQRWVKFFNLPCQRNEHGHYLFNEKHIEELRKIKDQLSEGLAMTDVQIDIPKKEAVKTKEFTLNNEIEKRLDKLIMRIDNMERRLETKADEVVSAQLLQHRLEIDDLVKKINSLENTLLEMQEKQTFQMQDYHSDFMLEKPKPVKRSWFASLLQLFSMIKS</sequence>
<feature type="coiled-coil region" evidence="8">
    <location>
        <begin position="85"/>
        <end position="145"/>
    </location>
</feature>
<keyword evidence="4 8" id="KW-0749">Sporulation</keyword>
<dbReference type="EMBL" id="QOCW01000010">
    <property type="protein sequence ID" value="RBW69435.1"/>
    <property type="molecule type" value="Genomic_DNA"/>
</dbReference>
<keyword evidence="5 8" id="KW-0175">Coiled coil</keyword>
<dbReference type="PANTHER" id="PTHR30204">
    <property type="entry name" value="REDOX-CYCLING DRUG-SENSING TRANSCRIPTIONAL ACTIVATOR SOXR"/>
    <property type="match status" value="1"/>
</dbReference>
<comment type="similarity">
    <text evidence="8">Belongs to the RacA family.</text>
</comment>
<comment type="caution">
    <text evidence="10">The sequence shown here is derived from an EMBL/GenBank/DDBJ whole genome shotgun (WGS) entry which is preliminary data.</text>
</comment>
<evidence type="ECO:0000313" key="11">
    <source>
        <dbReference type="Proteomes" id="UP000253314"/>
    </source>
</evidence>
<reference evidence="10 11" key="1">
    <citation type="submission" date="2018-07" db="EMBL/GenBank/DDBJ databases">
        <title>Lottiidibacillus patelloidae gen. nov., sp. nov., isolated from the intestinal tract of a marine limpet and the reclassification of B. taeanensis BH030017T, B. algicola KMM 3737T and B. hwajinpoensis SW-72T as genus Lottiidibacillus.</title>
        <authorList>
            <person name="Liu R."/>
            <person name="Huang Z."/>
        </authorList>
    </citation>
    <scope>NUCLEOTIDE SEQUENCE [LARGE SCALE GENOMIC DNA]</scope>
    <source>
        <strain evidence="10 11">BH030017</strain>
    </source>
</reference>
<evidence type="ECO:0000256" key="4">
    <source>
        <dbReference type="ARBA" id="ARBA00022969"/>
    </source>
</evidence>
<dbReference type="Gene3D" id="1.10.1660.10">
    <property type="match status" value="1"/>
</dbReference>
<evidence type="ECO:0000256" key="1">
    <source>
        <dbReference type="ARBA" id="ARBA00022490"/>
    </source>
</evidence>
<evidence type="ECO:0000256" key="8">
    <source>
        <dbReference type="HAMAP-Rule" id="MF_01170"/>
    </source>
</evidence>
<dbReference type="Proteomes" id="UP000253314">
    <property type="component" value="Unassembled WGS sequence"/>
</dbReference>
<evidence type="ECO:0000256" key="7">
    <source>
        <dbReference type="ARBA" id="ARBA00023306"/>
    </source>
</evidence>
<feature type="DNA-binding region" description="H-T-H motif" evidence="8">
    <location>
        <begin position="8"/>
        <end position="28"/>
    </location>
</feature>
<dbReference type="GO" id="GO:0030435">
    <property type="term" value="P:sporulation resulting in formation of a cellular spore"/>
    <property type="evidence" value="ECO:0007669"/>
    <property type="project" value="UniProtKB-UniRule"/>
</dbReference>
<dbReference type="Pfam" id="PF13411">
    <property type="entry name" value="MerR_1"/>
    <property type="match status" value="1"/>
</dbReference>
<comment type="function">
    <text evidence="8">Required for the formation of axial filaments and for anchoring the origin regions at the cell poles in sporulating cells, thus ensuring proper chromosome segregation in the prespore. Binds in a dispersed manner throughout the chromosome but preferentially to sites clustered in the origin portion of the chromosome, causing condensation of the chromosome and its remodeling into an elongated, anchored structure.</text>
</comment>
<dbReference type="InterPro" id="IPR009061">
    <property type="entry name" value="DNA-bd_dom_put_sf"/>
</dbReference>
<gene>
    <name evidence="8" type="primary">racA</name>
    <name evidence="10" type="ORF">DS031_10950</name>
</gene>
<feature type="domain" description="HTH merR-type" evidence="9">
    <location>
        <begin position="7"/>
        <end position="68"/>
    </location>
</feature>
<dbReference type="AlphaFoldDB" id="A0A366XWA3"/>
<evidence type="ECO:0000256" key="3">
    <source>
        <dbReference type="ARBA" id="ARBA00022829"/>
    </source>
</evidence>
<dbReference type="GO" id="GO:0030261">
    <property type="term" value="P:chromosome condensation"/>
    <property type="evidence" value="ECO:0007669"/>
    <property type="project" value="UniProtKB-UniRule"/>
</dbReference>
<keyword evidence="11" id="KW-1185">Reference proteome</keyword>
<evidence type="ECO:0000259" key="9">
    <source>
        <dbReference type="Pfam" id="PF13411"/>
    </source>
</evidence>
<dbReference type="CDD" id="cd04762">
    <property type="entry name" value="HTH_MerR-trunc"/>
    <property type="match status" value="1"/>
</dbReference>
<accession>A0A366XWA3</accession>
<evidence type="ECO:0000256" key="2">
    <source>
        <dbReference type="ARBA" id="ARBA00022618"/>
    </source>
</evidence>
<evidence type="ECO:0000313" key="10">
    <source>
        <dbReference type="EMBL" id="RBW69435.1"/>
    </source>
</evidence>
<proteinExistence type="inferred from homology"/>
<keyword evidence="3 8" id="KW-0159">Chromosome partition</keyword>
<dbReference type="GO" id="GO:0005737">
    <property type="term" value="C:cytoplasm"/>
    <property type="evidence" value="ECO:0007669"/>
    <property type="project" value="UniProtKB-SubCell"/>
</dbReference>
<protein>
    <recommendedName>
        <fullName evidence="8">Chromosome-anchoring protein RacA</fullName>
    </recommendedName>
</protein>
<evidence type="ECO:0000256" key="6">
    <source>
        <dbReference type="ARBA" id="ARBA00023125"/>
    </source>
</evidence>
<keyword evidence="1 8" id="KW-0963">Cytoplasm</keyword>
<name>A0A366XWA3_9BACI</name>
<dbReference type="SUPFAM" id="SSF46955">
    <property type="entry name" value="Putative DNA-binding domain"/>
    <property type="match status" value="1"/>
</dbReference>
<dbReference type="HAMAP" id="MF_01170">
    <property type="entry name" value="RacA"/>
    <property type="match status" value="1"/>
</dbReference>
<dbReference type="GO" id="GO:0003690">
    <property type="term" value="F:double-stranded DNA binding"/>
    <property type="evidence" value="ECO:0007669"/>
    <property type="project" value="UniProtKB-UniRule"/>
</dbReference>
<keyword evidence="2 8" id="KW-0132">Cell division</keyword>
<dbReference type="InterPro" id="IPR023522">
    <property type="entry name" value="Chrosome_anchoring_RacA"/>
</dbReference>